<dbReference type="PANTHER" id="PTHR11129:SF3">
    <property type="entry name" value="PROTEIN PRENYLTRANSFERASE ALPHA SUBUNIT REPEAT-CONTAINING PROTEIN 1"/>
    <property type="match status" value="1"/>
</dbReference>
<evidence type="ECO:0000313" key="2">
    <source>
        <dbReference type="Proteomes" id="UP000799428"/>
    </source>
</evidence>
<reference evidence="1" key="1">
    <citation type="journal article" date="2020" name="Stud. Mycol.">
        <title>101 Dothideomycetes genomes: a test case for predicting lifestyles and emergence of pathogens.</title>
        <authorList>
            <person name="Haridas S."/>
            <person name="Albert R."/>
            <person name="Binder M."/>
            <person name="Bloem J."/>
            <person name="Labutti K."/>
            <person name="Salamov A."/>
            <person name="Andreopoulos B."/>
            <person name="Baker S."/>
            <person name="Barry K."/>
            <person name="Bills G."/>
            <person name="Bluhm B."/>
            <person name="Cannon C."/>
            <person name="Castanera R."/>
            <person name="Culley D."/>
            <person name="Daum C."/>
            <person name="Ezra D."/>
            <person name="Gonzalez J."/>
            <person name="Henrissat B."/>
            <person name="Kuo A."/>
            <person name="Liang C."/>
            <person name="Lipzen A."/>
            <person name="Lutzoni F."/>
            <person name="Magnuson J."/>
            <person name="Mondo S."/>
            <person name="Nolan M."/>
            <person name="Ohm R."/>
            <person name="Pangilinan J."/>
            <person name="Park H.-J."/>
            <person name="Ramirez L."/>
            <person name="Alfaro M."/>
            <person name="Sun H."/>
            <person name="Tritt A."/>
            <person name="Yoshinaga Y."/>
            <person name="Zwiers L.-H."/>
            <person name="Turgeon B."/>
            <person name="Goodwin S."/>
            <person name="Spatafora J."/>
            <person name="Crous P."/>
            <person name="Grigoriev I."/>
        </authorList>
    </citation>
    <scope>NUCLEOTIDE SEQUENCE</scope>
    <source>
        <strain evidence="1">CBS 279.74</strain>
    </source>
</reference>
<accession>A0A6G1KA13</accession>
<gene>
    <name evidence="1" type="ORF">K504DRAFT_273221</name>
</gene>
<dbReference type="PANTHER" id="PTHR11129">
    <property type="entry name" value="PROTEIN FARNESYLTRANSFERASE ALPHA SUBUNIT/RAB GERANYLGERANYL TRANSFERASE ALPHA SUBUNIT"/>
    <property type="match status" value="1"/>
</dbReference>
<dbReference type="SUPFAM" id="SSF48439">
    <property type="entry name" value="Protein prenylyltransferase"/>
    <property type="match status" value="1"/>
</dbReference>
<dbReference type="GO" id="GO:0016740">
    <property type="term" value="F:transferase activity"/>
    <property type="evidence" value="ECO:0007669"/>
    <property type="project" value="UniProtKB-KW"/>
</dbReference>
<dbReference type="GO" id="GO:0005737">
    <property type="term" value="C:cytoplasm"/>
    <property type="evidence" value="ECO:0007669"/>
    <property type="project" value="TreeGrafter"/>
</dbReference>
<keyword evidence="1" id="KW-0808">Transferase</keyword>
<dbReference type="Gene3D" id="1.25.40.120">
    <property type="entry name" value="Protein prenylyltransferase"/>
    <property type="match status" value="1"/>
</dbReference>
<organism evidence="1 2">
    <name type="scientific">Pleomassaria siparia CBS 279.74</name>
    <dbReference type="NCBI Taxonomy" id="1314801"/>
    <lineage>
        <taxon>Eukaryota</taxon>
        <taxon>Fungi</taxon>
        <taxon>Dikarya</taxon>
        <taxon>Ascomycota</taxon>
        <taxon>Pezizomycotina</taxon>
        <taxon>Dothideomycetes</taxon>
        <taxon>Pleosporomycetidae</taxon>
        <taxon>Pleosporales</taxon>
        <taxon>Pleomassariaceae</taxon>
        <taxon>Pleomassaria</taxon>
    </lineage>
</organism>
<protein>
    <submittedName>
        <fullName evidence="1">Protein prenylyltransferase</fullName>
    </submittedName>
</protein>
<sequence length="359" mass="40683">MEPDQGNTAAAVLQEKAYNALNEFFTSHESQVLEIEILPPAIQPMGGELMMQDGLNVGISKKVLVLAYLKARQLFFEGAKAGVISHKLLDASRIILLNDPEHITAANYRKRRILAIKAEKPNELNEVLDLELVFLNSILTSPLHRQSKSPTLWHHRAWLLDLLIPITLTDSSGKPLIVFVRAELDVVLKSGERHPKNYYAFQYGRRLFARLHKLNLDGTDHGWKMSYHEILMTSVLLVKAWCCQHPSDISGWTFLLHLLPSLEHVHQRRQIAEEVLEYAISLRAEQASLWVFLRTILADSFLEGERDVVLQSLHTFQQTRTRTGGDLSCDDRVTQAVKWINAYSKGLSEIQASQNPNAG</sequence>
<dbReference type="OrthoDB" id="5358702at2759"/>
<keyword evidence="2" id="KW-1185">Reference proteome</keyword>
<proteinExistence type="predicted"/>
<evidence type="ECO:0000313" key="1">
    <source>
        <dbReference type="EMBL" id="KAF2709375.1"/>
    </source>
</evidence>
<dbReference type="AlphaFoldDB" id="A0A6G1KA13"/>
<dbReference type="Proteomes" id="UP000799428">
    <property type="component" value="Unassembled WGS sequence"/>
</dbReference>
<name>A0A6G1KA13_9PLEO</name>
<dbReference type="EMBL" id="MU005770">
    <property type="protein sequence ID" value="KAF2709375.1"/>
    <property type="molecule type" value="Genomic_DNA"/>
</dbReference>